<dbReference type="AlphaFoldDB" id="A0A7W9ZEX9"/>
<keyword evidence="3" id="KW-1185">Reference proteome</keyword>
<dbReference type="PROSITE" id="PS50943">
    <property type="entry name" value="HTH_CROC1"/>
    <property type="match status" value="1"/>
</dbReference>
<dbReference type="GO" id="GO:0003677">
    <property type="term" value="F:DNA binding"/>
    <property type="evidence" value="ECO:0007669"/>
    <property type="project" value="InterPro"/>
</dbReference>
<dbReference type="InterPro" id="IPR001387">
    <property type="entry name" value="Cro/C1-type_HTH"/>
</dbReference>
<evidence type="ECO:0000313" key="3">
    <source>
        <dbReference type="Proteomes" id="UP000544872"/>
    </source>
</evidence>
<gene>
    <name evidence="2" type="ORF">FHS48_001646</name>
</gene>
<reference evidence="2 3" key="1">
    <citation type="submission" date="2020-08" db="EMBL/GenBank/DDBJ databases">
        <title>Genomic Encyclopedia of Type Strains, Phase IV (KMG-IV): sequencing the most valuable type-strain genomes for metagenomic binning, comparative biology and taxonomic classification.</title>
        <authorList>
            <person name="Goeker M."/>
        </authorList>
    </citation>
    <scope>NUCLEOTIDE SEQUENCE [LARGE SCALE GENOMIC DNA]</scope>
    <source>
        <strain evidence="2 3">DSM 11590</strain>
    </source>
</reference>
<dbReference type="CDD" id="cd00093">
    <property type="entry name" value="HTH_XRE"/>
    <property type="match status" value="1"/>
</dbReference>
<dbReference type="SUPFAM" id="SSF47413">
    <property type="entry name" value="lambda repressor-like DNA-binding domains"/>
    <property type="match status" value="1"/>
</dbReference>
<evidence type="ECO:0000259" key="1">
    <source>
        <dbReference type="PROSITE" id="PS50943"/>
    </source>
</evidence>
<organism evidence="2 3">
    <name type="scientific">Novispirillum itersonii</name>
    <name type="common">Aquaspirillum itersonii</name>
    <dbReference type="NCBI Taxonomy" id="189"/>
    <lineage>
        <taxon>Bacteria</taxon>
        <taxon>Pseudomonadati</taxon>
        <taxon>Pseudomonadota</taxon>
        <taxon>Alphaproteobacteria</taxon>
        <taxon>Rhodospirillales</taxon>
        <taxon>Novispirillaceae</taxon>
        <taxon>Novispirillum</taxon>
    </lineage>
</organism>
<dbReference type="Gene3D" id="1.10.260.40">
    <property type="entry name" value="lambda repressor-like DNA-binding domains"/>
    <property type="match status" value="1"/>
</dbReference>
<dbReference type="EMBL" id="JACIIX010000005">
    <property type="protein sequence ID" value="MBB6210231.1"/>
    <property type="molecule type" value="Genomic_DNA"/>
</dbReference>
<dbReference type="Pfam" id="PF13560">
    <property type="entry name" value="HTH_31"/>
    <property type="match status" value="1"/>
</dbReference>
<dbReference type="RefSeq" id="WP_184263071.1">
    <property type="nucleotide sequence ID" value="NZ_JACIIX010000005.1"/>
</dbReference>
<name>A0A7W9ZEX9_NOVIT</name>
<accession>A0A7W9ZEX9</accession>
<comment type="caution">
    <text evidence="2">The sequence shown here is derived from an EMBL/GenBank/DDBJ whole genome shotgun (WGS) entry which is preliminary data.</text>
</comment>
<dbReference type="SMART" id="SM00530">
    <property type="entry name" value="HTH_XRE"/>
    <property type="match status" value="1"/>
</dbReference>
<dbReference type="Proteomes" id="UP000544872">
    <property type="component" value="Unassembled WGS sequence"/>
</dbReference>
<proteinExistence type="predicted"/>
<protein>
    <submittedName>
        <fullName evidence="2">Transcriptional regulator with XRE-family HTH domain</fullName>
    </submittedName>
</protein>
<evidence type="ECO:0000313" key="2">
    <source>
        <dbReference type="EMBL" id="MBB6210231.1"/>
    </source>
</evidence>
<feature type="domain" description="HTH cro/C1-type" evidence="1">
    <location>
        <begin position="10"/>
        <end position="64"/>
    </location>
</feature>
<dbReference type="InterPro" id="IPR010982">
    <property type="entry name" value="Lambda_DNA-bd_dom_sf"/>
</dbReference>
<sequence>MPPAPPRNRIRLLREAQGWTQRDLAARLGCTGMTVCRYEQDDDRLYPSLIRQLAEIFACPPAEVVGFDPAPHSEGGTESSADVDKALLEQALRTAHDWLNRQNRPVDIADWAALAATLYRSSPR</sequence>